<keyword evidence="3" id="KW-0175">Coiled coil</keyword>
<evidence type="ECO:0000256" key="3">
    <source>
        <dbReference type="SAM" id="Coils"/>
    </source>
</evidence>
<dbReference type="InterPro" id="IPR027806">
    <property type="entry name" value="HARBI1_dom"/>
</dbReference>
<feature type="coiled-coil region" evidence="3">
    <location>
        <begin position="55"/>
        <end position="82"/>
    </location>
</feature>
<name>A0A3Q1ET94_9TELE</name>
<evidence type="ECO:0000256" key="2">
    <source>
        <dbReference type="ARBA" id="ARBA00022723"/>
    </source>
</evidence>
<evidence type="ECO:0000259" key="6">
    <source>
        <dbReference type="Pfam" id="PF13613"/>
    </source>
</evidence>
<evidence type="ECO:0000313" key="7">
    <source>
        <dbReference type="Ensembl" id="ENSAPOP00000006877.1"/>
    </source>
</evidence>
<evidence type="ECO:0000259" key="5">
    <source>
        <dbReference type="Pfam" id="PF13359"/>
    </source>
</evidence>
<evidence type="ECO:0000313" key="8">
    <source>
        <dbReference type="Proteomes" id="UP000257200"/>
    </source>
</evidence>
<keyword evidence="8" id="KW-1185">Reference proteome</keyword>
<dbReference type="GO" id="GO:0046872">
    <property type="term" value="F:metal ion binding"/>
    <property type="evidence" value="ECO:0007669"/>
    <property type="project" value="UniProtKB-KW"/>
</dbReference>
<feature type="domain" description="Transposase Helix-turn-helix" evidence="6">
    <location>
        <begin position="120"/>
        <end position="172"/>
    </location>
</feature>
<reference evidence="7" key="1">
    <citation type="submission" date="2025-08" db="UniProtKB">
        <authorList>
            <consortium name="Ensembl"/>
        </authorList>
    </citation>
    <scope>IDENTIFICATION</scope>
</reference>
<reference evidence="7" key="2">
    <citation type="submission" date="2025-09" db="UniProtKB">
        <authorList>
            <consortium name="Ensembl"/>
        </authorList>
    </citation>
    <scope>IDENTIFICATION</scope>
</reference>
<accession>A0A3Q1ET94</accession>
<dbReference type="Ensembl" id="ENSAPOT00000005960.1">
    <property type="protein sequence ID" value="ENSAPOP00000006877.1"/>
    <property type="gene ID" value="ENSAPOG00000008726.1"/>
</dbReference>
<dbReference type="InParanoid" id="A0A3Q1ET94"/>
<keyword evidence="2" id="KW-0479">Metal-binding</keyword>
<dbReference type="Pfam" id="PF13359">
    <property type="entry name" value="DDE_Tnp_4"/>
    <property type="match status" value="1"/>
</dbReference>
<dbReference type="AlphaFoldDB" id="A0A3Q1ET94"/>
<dbReference type="Pfam" id="PF13613">
    <property type="entry name" value="HTH_Tnp_4"/>
    <property type="match status" value="1"/>
</dbReference>
<organism evidence="7 8">
    <name type="scientific">Acanthochromis polyacanthus</name>
    <name type="common">spiny chromis</name>
    <dbReference type="NCBI Taxonomy" id="80966"/>
    <lineage>
        <taxon>Eukaryota</taxon>
        <taxon>Metazoa</taxon>
        <taxon>Chordata</taxon>
        <taxon>Craniata</taxon>
        <taxon>Vertebrata</taxon>
        <taxon>Euteleostomi</taxon>
        <taxon>Actinopterygii</taxon>
        <taxon>Neopterygii</taxon>
        <taxon>Teleostei</taxon>
        <taxon>Neoteleostei</taxon>
        <taxon>Acanthomorphata</taxon>
        <taxon>Ovalentaria</taxon>
        <taxon>Pomacentridae</taxon>
        <taxon>Acanthochromis</taxon>
    </lineage>
</organism>
<sequence length="330" mass="36999">MPVEPSSNATSSPHCKTLTSERDFNRRDFGPTLPSSSLPSSPPAPSPASSPCAFCTKTQFEMDNLREENRKLKKQLAKHKMDEQFLKSSETKVKYYTGLHCFSVFMGILAQILPCLPSRRKLSPFQMLLLTLMRLRLNLPIQNLAYLFDVDCKTISDTFRDTISVMYTHLKPLVHWPERHCLRETMPHQFVEAFGSRVAVIDCFEIGIERASNVKANAQTFSHYKHKHTLKYLIGITPQGAVSFISTGWGGSVSDKELTEDCGILNRLLPGDLVLADRGFDIADSVALVCAEVQAPAFTCGRSQLDAIDMEETRELAHLRVHVERVIGVV</sequence>
<evidence type="ECO:0000256" key="4">
    <source>
        <dbReference type="SAM" id="MobiDB-lite"/>
    </source>
</evidence>
<proteinExistence type="predicted"/>
<feature type="compositionally biased region" description="Polar residues" evidence="4">
    <location>
        <begin position="1"/>
        <end position="18"/>
    </location>
</feature>
<comment type="cofactor">
    <cofactor evidence="1">
        <name>a divalent metal cation</name>
        <dbReference type="ChEBI" id="CHEBI:60240"/>
    </cofactor>
</comment>
<dbReference type="InterPro" id="IPR027805">
    <property type="entry name" value="Transposase_HTH_dom"/>
</dbReference>
<protein>
    <submittedName>
        <fullName evidence="7">Uncharacterized LOC110956967</fullName>
    </submittedName>
</protein>
<evidence type="ECO:0000256" key="1">
    <source>
        <dbReference type="ARBA" id="ARBA00001968"/>
    </source>
</evidence>
<dbReference type="PANTHER" id="PTHR23080">
    <property type="entry name" value="THAP DOMAIN PROTEIN"/>
    <property type="match status" value="1"/>
</dbReference>
<dbReference type="Proteomes" id="UP000257200">
    <property type="component" value="Unplaced"/>
</dbReference>
<dbReference type="PANTHER" id="PTHR23080:SF144">
    <property type="entry name" value="SPINDLE AND KINETOCHORE ASSOCIATED COMPLEX SUBUNIT 3"/>
    <property type="match status" value="1"/>
</dbReference>
<feature type="region of interest" description="Disordered" evidence="4">
    <location>
        <begin position="1"/>
        <end position="50"/>
    </location>
</feature>
<feature type="domain" description="DDE Tnp4" evidence="5">
    <location>
        <begin position="201"/>
        <end position="329"/>
    </location>
</feature>
<feature type="compositionally biased region" description="Basic and acidic residues" evidence="4">
    <location>
        <begin position="19"/>
        <end position="29"/>
    </location>
</feature>
<dbReference type="GeneTree" id="ENSGT00940000164249"/>